<dbReference type="InterPro" id="IPR036390">
    <property type="entry name" value="WH_DNA-bd_sf"/>
</dbReference>
<dbReference type="GO" id="GO:0003700">
    <property type="term" value="F:DNA-binding transcription factor activity"/>
    <property type="evidence" value="ECO:0007669"/>
    <property type="project" value="UniProtKB-UniRule"/>
</dbReference>
<evidence type="ECO:0000313" key="6">
    <source>
        <dbReference type="EMBL" id="AFU97529.1"/>
    </source>
</evidence>
<sequence>MNNTTQPRYLAIKQALLTRIETGRLPSGSKVASENALAQEFGVSRMTARRALDELADEGVLVRSQGLGSFVADERPTGSPVEIRNIADEIAARGHAWRCEVLVLESQVALAKRARQLGVAEGQTVFFSSLLHFENDVPLQIEDRWVNPQVAPDYLQQLFGEDNNTPSAYLSRVAPLTEADHLIEAVAASARQQALLQIAASEPLLKVSRRTSAAQGVVSYAQLFHPGSRFRLGGHVNY</sequence>
<keyword evidence="1" id="KW-0805">Transcription regulation</keyword>
<organism evidence="6 7">
    <name type="scientific">Simiduia agarivorans (strain DSM 21679 / JCM 13881 / BCRC 17597 / SA1)</name>
    <dbReference type="NCBI Taxonomy" id="1117647"/>
    <lineage>
        <taxon>Bacteria</taxon>
        <taxon>Pseudomonadati</taxon>
        <taxon>Pseudomonadota</taxon>
        <taxon>Gammaproteobacteria</taxon>
        <taxon>Cellvibrionales</taxon>
        <taxon>Cellvibrionaceae</taxon>
        <taxon>Simiduia</taxon>
    </lineage>
</organism>
<dbReference type="Gene3D" id="3.40.1410.10">
    <property type="entry name" value="Chorismate lyase-like"/>
    <property type="match status" value="1"/>
</dbReference>
<dbReference type="AlphaFoldDB" id="K4KEP1"/>
<keyword evidence="3" id="KW-0804">Transcription</keyword>
<evidence type="ECO:0000313" key="7">
    <source>
        <dbReference type="Proteomes" id="UP000000466"/>
    </source>
</evidence>
<dbReference type="RefSeq" id="WP_015045702.1">
    <property type="nucleotide sequence ID" value="NC_018868.3"/>
</dbReference>
<dbReference type="HOGENOM" id="CLU_063236_0_0_6"/>
<dbReference type="Pfam" id="PF07702">
    <property type="entry name" value="UTRA"/>
    <property type="match status" value="1"/>
</dbReference>
<evidence type="ECO:0000256" key="2">
    <source>
        <dbReference type="ARBA" id="ARBA00023125"/>
    </source>
</evidence>
<dbReference type="GO" id="GO:0006547">
    <property type="term" value="P:L-histidine metabolic process"/>
    <property type="evidence" value="ECO:0007669"/>
    <property type="project" value="UniProtKB-UniRule"/>
</dbReference>
<evidence type="ECO:0000256" key="4">
    <source>
        <dbReference type="NCBIfam" id="TIGR02018"/>
    </source>
</evidence>
<dbReference type="PANTHER" id="PTHR44846">
    <property type="entry name" value="MANNOSYL-D-GLYCERATE TRANSPORT/METABOLISM SYSTEM REPRESSOR MNGR-RELATED"/>
    <property type="match status" value="1"/>
</dbReference>
<dbReference type="STRING" id="1117647.M5M_01510"/>
<dbReference type="Pfam" id="PF00392">
    <property type="entry name" value="GntR"/>
    <property type="match status" value="1"/>
</dbReference>
<feature type="domain" description="HTH gntR-type" evidence="5">
    <location>
        <begin position="6"/>
        <end position="74"/>
    </location>
</feature>
<evidence type="ECO:0000256" key="3">
    <source>
        <dbReference type="ARBA" id="ARBA00023163"/>
    </source>
</evidence>
<dbReference type="SMART" id="SM00345">
    <property type="entry name" value="HTH_GNTR"/>
    <property type="match status" value="1"/>
</dbReference>
<dbReference type="GO" id="GO:0003677">
    <property type="term" value="F:DNA binding"/>
    <property type="evidence" value="ECO:0007669"/>
    <property type="project" value="UniProtKB-UniRule"/>
</dbReference>
<dbReference type="InterPro" id="IPR010248">
    <property type="entry name" value="His_ut_repres"/>
</dbReference>
<gene>
    <name evidence="6" type="ordered locus">M5M_01510</name>
</gene>
<evidence type="ECO:0000256" key="1">
    <source>
        <dbReference type="ARBA" id="ARBA00023015"/>
    </source>
</evidence>
<name>K4KEP1_SIMAS</name>
<keyword evidence="7" id="KW-1185">Reference proteome</keyword>
<dbReference type="Gene3D" id="1.10.10.10">
    <property type="entry name" value="Winged helix-like DNA-binding domain superfamily/Winged helix DNA-binding domain"/>
    <property type="match status" value="1"/>
</dbReference>
<evidence type="ECO:0000259" key="5">
    <source>
        <dbReference type="PROSITE" id="PS50949"/>
    </source>
</evidence>
<dbReference type="KEGG" id="saga:M5M_01510"/>
<dbReference type="PANTHER" id="PTHR44846:SF16">
    <property type="entry name" value="TRANSCRIPTIONAL REGULATOR PHNF-RELATED"/>
    <property type="match status" value="1"/>
</dbReference>
<dbReference type="OrthoDB" id="9808698at2"/>
<dbReference type="Proteomes" id="UP000000466">
    <property type="component" value="Chromosome"/>
</dbReference>
<dbReference type="GO" id="GO:0045892">
    <property type="term" value="P:negative regulation of DNA-templated transcription"/>
    <property type="evidence" value="ECO:0007669"/>
    <property type="project" value="UniProtKB-UniRule"/>
</dbReference>
<dbReference type="eggNOG" id="COG2188">
    <property type="taxonomic scope" value="Bacteria"/>
</dbReference>
<dbReference type="InterPro" id="IPR011663">
    <property type="entry name" value="UTRA"/>
</dbReference>
<protein>
    <recommendedName>
        <fullName evidence="4">Histidine utilization repressor</fullName>
    </recommendedName>
</protein>
<dbReference type="PRINTS" id="PR00035">
    <property type="entry name" value="HTHGNTR"/>
</dbReference>
<dbReference type="InterPro" id="IPR028978">
    <property type="entry name" value="Chorismate_lyase_/UTRA_dom_sf"/>
</dbReference>
<dbReference type="EMBL" id="CP003746">
    <property type="protein sequence ID" value="AFU97529.1"/>
    <property type="molecule type" value="Genomic_DNA"/>
</dbReference>
<proteinExistence type="predicted"/>
<dbReference type="InterPro" id="IPR036388">
    <property type="entry name" value="WH-like_DNA-bd_sf"/>
</dbReference>
<dbReference type="SUPFAM" id="SSF64288">
    <property type="entry name" value="Chorismate lyase-like"/>
    <property type="match status" value="1"/>
</dbReference>
<dbReference type="InterPro" id="IPR050679">
    <property type="entry name" value="Bact_HTH_transcr_reg"/>
</dbReference>
<dbReference type="SMART" id="SM00866">
    <property type="entry name" value="UTRA"/>
    <property type="match status" value="1"/>
</dbReference>
<reference evidence="6 7" key="1">
    <citation type="journal article" date="2013" name="Genome Announc.">
        <title>Complete genome sequence of Simiduia agarivorans SA1(T), a marine bacterium able to degrade a variety of polysaccharides.</title>
        <authorList>
            <person name="Lin S.Y."/>
            <person name="Shieh W.Y."/>
            <person name="Chen J.S."/>
            <person name="Tang S.L."/>
        </authorList>
    </citation>
    <scope>NUCLEOTIDE SEQUENCE [LARGE SCALE GENOMIC DNA]</scope>
    <source>
        <strain evidence="7">DSM 21679 / JCM 13881 / BCRC 17597 / SA1</strain>
    </source>
</reference>
<dbReference type="InterPro" id="IPR000524">
    <property type="entry name" value="Tscrpt_reg_HTH_GntR"/>
</dbReference>
<dbReference type="SUPFAM" id="SSF46785">
    <property type="entry name" value="Winged helix' DNA-binding domain"/>
    <property type="match status" value="1"/>
</dbReference>
<keyword evidence="2" id="KW-0238">DNA-binding</keyword>
<dbReference type="CDD" id="cd07377">
    <property type="entry name" value="WHTH_GntR"/>
    <property type="match status" value="1"/>
</dbReference>
<dbReference type="NCBIfam" id="TIGR02018">
    <property type="entry name" value="his_ut_repres"/>
    <property type="match status" value="1"/>
</dbReference>
<dbReference type="PROSITE" id="PS50949">
    <property type="entry name" value="HTH_GNTR"/>
    <property type="match status" value="1"/>
</dbReference>
<accession>K4KEP1</accession>